<reference evidence="1 2" key="1">
    <citation type="journal article" date="2011" name="Science">
        <title>The ecoresponsive genome of Daphnia pulex.</title>
        <authorList>
            <person name="Colbourne J.K."/>
            <person name="Pfrender M.E."/>
            <person name="Gilbert D."/>
            <person name="Thomas W.K."/>
            <person name="Tucker A."/>
            <person name="Oakley T.H."/>
            <person name="Tokishita S."/>
            <person name="Aerts A."/>
            <person name="Arnold G.J."/>
            <person name="Basu M.K."/>
            <person name="Bauer D.J."/>
            <person name="Caceres C.E."/>
            <person name="Carmel L."/>
            <person name="Casola C."/>
            <person name="Choi J.H."/>
            <person name="Detter J.C."/>
            <person name="Dong Q."/>
            <person name="Dusheyko S."/>
            <person name="Eads B.D."/>
            <person name="Frohlich T."/>
            <person name="Geiler-Samerotte K.A."/>
            <person name="Gerlach D."/>
            <person name="Hatcher P."/>
            <person name="Jogdeo S."/>
            <person name="Krijgsveld J."/>
            <person name="Kriventseva E.V."/>
            <person name="Kultz D."/>
            <person name="Laforsch C."/>
            <person name="Lindquist E."/>
            <person name="Lopez J."/>
            <person name="Manak J.R."/>
            <person name="Muller J."/>
            <person name="Pangilinan J."/>
            <person name="Patwardhan R.P."/>
            <person name="Pitluck S."/>
            <person name="Pritham E.J."/>
            <person name="Rechtsteiner A."/>
            <person name="Rho M."/>
            <person name="Rogozin I.B."/>
            <person name="Sakarya O."/>
            <person name="Salamov A."/>
            <person name="Schaack S."/>
            <person name="Shapiro H."/>
            <person name="Shiga Y."/>
            <person name="Skalitzky C."/>
            <person name="Smith Z."/>
            <person name="Souvorov A."/>
            <person name="Sung W."/>
            <person name="Tang Z."/>
            <person name="Tsuchiya D."/>
            <person name="Tu H."/>
            <person name="Vos H."/>
            <person name="Wang M."/>
            <person name="Wolf Y.I."/>
            <person name="Yamagata H."/>
            <person name="Yamada T."/>
            <person name="Ye Y."/>
            <person name="Shaw J.R."/>
            <person name="Andrews J."/>
            <person name="Crease T.J."/>
            <person name="Tang H."/>
            <person name="Lucas S.M."/>
            <person name="Robertson H.M."/>
            <person name="Bork P."/>
            <person name="Koonin E.V."/>
            <person name="Zdobnov E.M."/>
            <person name="Grigoriev I.V."/>
            <person name="Lynch M."/>
            <person name="Boore J.L."/>
        </authorList>
    </citation>
    <scope>NUCLEOTIDE SEQUENCE [LARGE SCALE GENOMIC DNA]</scope>
</reference>
<proteinExistence type="predicted"/>
<dbReference type="KEGG" id="dpx:DAPPUDRAFT_322889"/>
<protein>
    <submittedName>
        <fullName evidence="1">Uncharacterized protein</fullName>
    </submittedName>
</protein>
<name>E9GX83_DAPPU</name>
<sequence length="136" mass="15512">MSSQEDYSDFESEPENGEKLDDECCERYAAVIWSSPKFVENDYNCVDIRKISKDMLLNGELHGPIVVNVNINVGCLQAVTTETYIGRVFATGDDKKILKSLLEAEIIRMKTQGKANTEMYKQLNTRQGMKLLFYNI</sequence>
<gene>
    <name evidence="1" type="ORF">DAPPUDRAFT_322889</name>
</gene>
<accession>E9GX83</accession>
<dbReference type="HOGENOM" id="CLU_1877529_0_0_1"/>
<organism evidence="1 2">
    <name type="scientific">Daphnia pulex</name>
    <name type="common">Water flea</name>
    <dbReference type="NCBI Taxonomy" id="6669"/>
    <lineage>
        <taxon>Eukaryota</taxon>
        <taxon>Metazoa</taxon>
        <taxon>Ecdysozoa</taxon>
        <taxon>Arthropoda</taxon>
        <taxon>Crustacea</taxon>
        <taxon>Branchiopoda</taxon>
        <taxon>Diplostraca</taxon>
        <taxon>Cladocera</taxon>
        <taxon>Anomopoda</taxon>
        <taxon>Daphniidae</taxon>
        <taxon>Daphnia</taxon>
    </lineage>
</organism>
<keyword evidence="2" id="KW-1185">Reference proteome</keyword>
<dbReference type="Proteomes" id="UP000000305">
    <property type="component" value="Unassembled WGS sequence"/>
</dbReference>
<evidence type="ECO:0000313" key="1">
    <source>
        <dbReference type="EMBL" id="EFX75904.1"/>
    </source>
</evidence>
<dbReference type="OrthoDB" id="6330329at2759"/>
<evidence type="ECO:0000313" key="2">
    <source>
        <dbReference type="Proteomes" id="UP000000305"/>
    </source>
</evidence>
<dbReference type="AlphaFoldDB" id="E9GX83"/>
<dbReference type="EMBL" id="GL732572">
    <property type="protein sequence ID" value="EFX75904.1"/>
    <property type="molecule type" value="Genomic_DNA"/>
</dbReference>
<dbReference type="InParanoid" id="E9GX83"/>